<keyword evidence="1" id="KW-0812">Transmembrane</keyword>
<reference evidence="3 4" key="1">
    <citation type="submission" date="2019-11" db="EMBL/GenBank/DDBJ databases">
        <title>FDA dAtabase for Regulatory Grade micrObial Sequences (FDA-ARGOS): Supporting development and validation of Infectious Disease Dx tests.</title>
        <authorList>
            <person name="Turner S."/>
            <person name="Byrd R."/>
            <person name="Tallon L."/>
            <person name="Sadzewicz L."/>
            <person name="Vavikolanu K."/>
            <person name="Mehta A."/>
            <person name="Aluvathingal J."/>
            <person name="Nadendla S."/>
            <person name="Myers T."/>
            <person name="Yan Y."/>
            <person name="Sichtig H."/>
        </authorList>
    </citation>
    <scope>NUCLEOTIDE SEQUENCE [LARGE SCALE GENOMIC DNA]</scope>
    <source>
        <strain evidence="3 4">FDAARGOS_741</strain>
    </source>
</reference>
<evidence type="ECO:0000313" key="3">
    <source>
        <dbReference type="EMBL" id="QGS08926.1"/>
    </source>
</evidence>
<dbReference type="Pfam" id="PF22570">
    <property type="entry name" value="LiaF-TM"/>
    <property type="match status" value="1"/>
</dbReference>
<feature type="transmembrane region" description="Helical" evidence="1">
    <location>
        <begin position="81"/>
        <end position="97"/>
    </location>
</feature>
<accession>A0AAP9HDH8</accession>
<dbReference type="Proteomes" id="UP000425411">
    <property type="component" value="Chromosome"/>
</dbReference>
<name>A0AAP9HDH8_9BACL</name>
<evidence type="ECO:0000313" key="4">
    <source>
        <dbReference type="Proteomes" id="UP000425411"/>
    </source>
</evidence>
<proteinExistence type="predicted"/>
<protein>
    <recommendedName>
        <fullName evidence="2">LiaF transmembrane domain-containing protein</fullName>
    </recommendedName>
</protein>
<keyword evidence="1" id="KW-1133">Transmembrane helix</keyword>
<feature type="domain" description="LiaF transmembrane" evidence="2">
    <location>
        <begin position="6"/>
        <end position="100"/>
    </location>
</feature>
<dbReference type="EMBL" id="CP046314">
    <property type="protein sequence ID" value="QGS08926.1"/>
    <property type="molecule type" value="Genomic_DNA"/>
</dbReference>
<sequence>MRKKSLIGLLFIIFAISIAFGELNFFPSGTIFLTLGTIILGYFIVRGLTDFDVFGTMLPAALLFIIYNKHFHFAAISTGKVIWIAILLSIGISMLFPKKLKYSFQRKKDRFRGYTKKTETQDYSNVTFGENVRYININELDYFRSTTTFGSTNIYFEKLDTYSIKDVHISITATFGDVKIFVPKEWSVENRISSILGEVNTPFATPNTNDVKIILTGNATFAGVSIIYI</sequence>
<keyword evidence="4" id="KW-1185">Reference proteome</keyword>
<dbReference type="InterPro" id="IPR054331">
    <property type="entry name" value="LiaF_TM"/>
</dbReference>
<keyword evidence="1" id="KW-0472">Membrane</keyword>
<dbReference type="AlphaFoldDB" id="A0AAP9HDH8"/>
<dbReference type="RefSeq" id="WP_004633294.1">
    <property type="nucleotide sequence ID" value="NZ_CP046314.1"/>
</dbReference>
<organism evidence="3 4">
    <name type="scientific">Gemella morbillorum</name>
    <dbReference type="NCBI Taxonomy" id="29391"/>
    <lineage>
        <taxon>Bacteria</taxon>
        <taxon>Bacillati</taxon>
        <taxon>Bacillota</taxon>
        <taxon>Bacilli</taxon>
        <taxon>Bacillales</taxon>
        <taxon>Gemellaceae</taxon>
        <taxon>Gemella</taxon>
    </lineage>
</organism>
<evidence type="ECO:0000256" key="1">
    <source>
        <dbReference type="SAM" id="Phobius"/>
    </source>
</evidence>
<gene>
    <name evidence="3" type="ORF">FOC49_03010</name>
</gene>
<evidence type="ECO:0000259" key="2">
    <source>
        <dbReference type="Pfam" id="PF22570"/>
    </source>
</evidence>